<sequence>MGLVLQQPLLMNLKDPNMKGFIPNGAFDLFKDIALACVDLKHKRPTADKITQEFKNALRIQRIKEKEKKFRAWRFAVYHEEEEV</sequence>
<evidence type="ECO:0000313" key="2">
    <source>
        <dbReference type="Proteomes" id="UP001055811"/>
    </source>
</evidence>
<accession>A0ACB8ZM12</accession>
<reference evidence="1 2" key="2">
    <citation type="journal article" date="2022" name="Mol. Ecol. Resour.">
        <title>The genomes of chicory, endive, great burdock and yacon provide insights into Asteraceae paleo-polyploidization history and plant inulin production.</title>
        <authorList>
            <person name="Fan W."/>
            <person name="Wang S."/>
            <person name="Wang H."/>
            <person name="Wang A."/>
            <person name="Jiang F."/>
            <person name="Liu H."/>
            <person name="Zhao H."/>
            <person name="Xu D."/>
            <person name="Zhang Y."/>
        </authorList>
    </citation>
    <scope>NUCLEOTIDE SEQUENCE [LARGE SCALE GENOMIC DNA]</scope>
    <source>
        <strain evidence="2">cv. Punajuju</strain>
        <tissue evidence="1">Leaves</tissue>
    </source>
</reference>
<reference evidence="2" key="1">
    <citation type="journal article" date="2022" name="Mol. Ecol. Resour.">
        <title>The genomes of chicory, endive, great burdock and yacon provide insights into Asteraceae palaeo-polyploidization history and plant inulin production.</title>
        <authorList>
            <person name="Fan W."/>
            <person name="Wang S."/>
            <person name="Wang H."/>
            <person name="Wang A."/>
            <person name="Jiang F."/>
            <person name="Liu H."/>
            <person name="Zhao H."/>
            <person name="Xu D."/>
            <person name="Zhang Y."/>
        </authorList>
    </citation>
    <scope>NUCLEOTIDE SEQUENCE [LARGE SCALE GENOMIC DNA]</scope>
    <source>
        <strain evidence="2">cv. Punajuju</strain>
    </source>
</reference>
<organism evidence="1 2">
    <name type="scientific">Cichorium intybus</name>
    <name type="common">Chicory</name>
    <dbReference type="NCBI Taxonomy" id="13427"/>
    <lineage>
        <taxon>Eukaryota</taxon>
        <taxon>Viridiplantae</taxon>
        <taxon>Streptophyta</taxon>
        <taxon>Embryophyta</taxon>
        <taxon>Tracheophyta</taxon>
        <taxon>Spermatophyta</taxon>
        <taxon>Magnoliopsida</taxon>
        <taxon>eudicotyledons</taxon>
        <taxon>Gunneridae</taxon>
        <taxon>Pentapetalae</taxon>
        <taxon>asterids</taxon>
        <taxon>campanulids</taxon>
        <taxon>Asterales</taxon>
        <taxon>Asteraceae</taxon>
        <taxon>Cichorioideae</taxon>
        <taxon>Cichorieae</taxon>
        <taxon>Cichoriinae</taxon>
        <taxon>Cichorium</taxon>
    </lineage>
</organism>
<protein>
    <submittedName>
        <fullName evidence="1">Uncharacterized protein</fullName>
    </submittedName>
</protein>
<proteinExistence type="predicted"/>
<gene>
    <name evidence="1" type="ORF">L2E82_42575</name>
</gene>
<dbReference type="EMBL" id="CM042016">
    <property type="protein sequence ID" value="KAI3698766.1"/>
    <property type="molecule type" value="Genomic_DNA"/>
</dbReference>
<evidence type="ECO:0000313" key="1">
    <source>
        <dbReference type="EMBL" id="KAI3698766.1"/>
    </source>
</evidence>
<name>A0ACB8ZM12_CICIN</name>
<keyword evidence="2" id="KW-1185">Reference proteome</keyword>
<comment type="caution">
    <text evidence="1">The sequence shown here is derived from an EMBL/GenBank/DDBJ whole genome shotgun (WGS) entry which is preliminary data.</text>
</comment>
<dbReference type="Proteomes" id="UP001055811">
    <property type="component" value="Linkage Group LG08"/>
</dbReference>